<reference evidence="3" key="1">
    <citation type="submission" date="2015-06" db="EMBL/GenBank/DDBJ databases">
        <authorList>
            <person name="Radhakrishnan Rajesh"/>
            <person name="Underwood Anthony"/>
            <person name="Al-Shahib Ali"/>
        </authorList>
    </citation>
    <scope>NUCLEOTIDE SEQUENCE [LARGE SCALE GENOMIC DNA]</scope>
    <source>
        <strain evidence="3">P19_London_7_VIM_2_05_10</strain>
    </source>
</reference>
<comment type="caution">
    <text evidence="2">The sequence shown here is derived from an EMBL/GenBank/DDBJ whole genome shotgun (WGS) entry which is preliminary data.</text>
</comment>
<feature type="domain" description="Replication-associated protein G2P C-terminal" evidence="1">
    <location>
        <begin position="293"/>
        <end position="378"/>
    </location>
</feature>
<dbReference type="Proteomes" id="UP000045039">
    <property type="component" value="Unassembled WGS sequence"/>
</dbReference>
<evidence type="ECO:0000259" key="1">
    <source>
        <dbReference type="Pfam" id="PF05155"/>
    </source>
</evidence>
<accession>A0A9P1R081</accession>
<dbReference type="AlphaFoldDB" id="A0A9P1R081"/>
<organism evidence="2 3">
    <name type="scientific">Pseudomonas aeruginosa</name>
    <dbReference type="NCBI Taxonomy" id="287"/>
    <lineage>
        <taxon>Bacteria</taxon>
        <taxon>Pseudomonadati</taxon>
        <taxon>Pseudomonadota</taxon>
        <taxon>Gammaproteobacteria</taxon>
        <taxon>Pseudomonadales</taxon>
        <taxon>Pseudomonadaceae</taxon>
        <taxon>Pseudomonas</taxon>
    </lineage>
</organism>
<evidence type="ECO:0000313" key="3">
    <source>
        <dbReference type="Proteomes" id="UP000045039"/>
    </source>
</evidence>
<protein>
    <recommendedName>
        <fullName evidence="1">Replication-associated protein G2P C-terminal domain-containing protein</fullName>
    </recommendedName>
</protein>
<gene>
    <name evidence="2" type="ORF">PAERUG_P19_London_7_VIM_2_05_10_01319</name>
</gene>
<dbReference type="Pfam" id="PF05155">
    <property type="entry name" value="G2P_X_C"/>
    <property type="match status" value="1"/>
</dbReference>
<sequence length="389" mass="44790">MSPLINPAPRMFYDYLTVEQVFPYQLPQVGDTGICYYDRRTGEQLRDTSPSFKVEGSHSTSIRVRVDGNKLRVEGNPSAVNRLDNLHGFQSIAECVAVYNDILHEIKDDKGNRLPSFTACTDWGHLQTEDGSKTRMIGNGARLRRVDLTTNRTVGKGNELAYIRALSTQRVGYKNGHLYEDGWTCDWQARDHYYKAYGKAQAIRKFLFPKCKRNFGEDSPEFRYLLDLAAYCDQQGVVRMEQELKSEYLARERLEWWGLFDEGRFAAIHGEFLRGFDKLEVMAMDYETIAERLLSEEVVGSTQAANATANIAMKWMHCPGISFDFTKSQMKTYRARLNRIGINIAQPYDVTRHSVVMIRRAEEIVTSDVLDLPEFYRHAPRPRHLRLVA</sequence>
<proteinExistence type="predicted"/>
<dbReference type="GO" id="GO:0006260">
    <property type="term" value="P:DNA replication"/>
    <property type="evidence" value="ECO:0007669"/>
    <property type="project" value="InterPro"/>
</dbReference>
<dbReference type="EMBL" id="CVVU01000063">
    <property type="protein sequence ID" value="CRO31181.1"/>
    <property type="molecule type" value="Genomic_DNA"/>
</dbReference>
<dbReference type="RefSeq" id="WP_050397044.1">
    <property type="nucleotide sequence ID" value="NZ_CAADND010000419.1"/>
</dbReference>
<dbReference type="InterPro" id="IPR022688">
    <property type="entry name" value="G2P_C"/>
</dbReference>
<evidence type="ECO:0000313" key="2">
    <source>
        <dbReference type="EMBL" id="CRO31181.1"/>
    </source>
</evidence>
<name>A0A9P1R081_PSEAI</name>